<feature type="domain" description="4Fe-4S ferredoxin-type" evidence="6">
    <location>
        <begin position="253"/>
        <end position="281"/>
    </location>
</feature>
<dbReference type="AlphaFoldDB" id="A0A345IEL6"/>
<reference evidence="7 8" key="1">
    <citation type="submission" date="2018-07" db="EMBL/GenBank/DDBJ databases">
        <title>Complete Genome and Methylome Analysis of Deinococcus wulumuqiensis NEB 479.</title>
        <authorList>
            <person name="Fomenkov A."/>
            <person name="Luyten Y."/>
            <person name="Vincze T."/>
            <person name="Anton B.P."/>
            <person name="Clark T."/>
            <person name="Roberts R.J."/>
            <person name="Morgan R.D."/>
        </authorList>
    </citation>
    <scope>NUCLEOTIDE SEQUENCE [LARGE SCALE GENOMIC DNA]</scope>
    <source>
        <strain evidence="7 8">NEB 479</strain>
    </source>
</reference>
<evidence type="ECO:0000256" key="3">
    <source>
        <dbReference type="ARBA" id="ARBA00022737"/>
    </source>
</evidence>
<dbReference type="PANTHER" id="PTHR43724">
    <property type="entry name" value="PYRUVATE SYNTHASE SUBUNIT PORD"/>
    <property type="match status" value="1"/>
</dbReference>
<dbReference type="Proteomes" id="UP000253744">
    <property type="component" value="Chromosome"/>
</dbReference>
<feature type="domain" description="4Fe-4S ferredoxin-type" evidence="6">
    <location>
        <begin position="53"/>
        <end position="82"/>
    </location>
</feature>
<dbReference type="Pfam" id="PF12838">
    <property type="entry name" value="Fer4_7"/>
    <property type="match status" value="1"/>
</dbReference>
<accession>A0A345IEL6</accession>
<evidence type="ECO:0000256" key="4">
    <source>
        <dbReference type="ARBA" id="ARBA00023004"/>
    </source>
</evidence>
<dbReference type="Gene3D" id="3.30.70.20">
    <property type="match status" value="2"/>
</dbReference>
<evidence type="ECO:0000256" key="5">
    <source>
        <dbReference type="ARBA" id="ARBA00023014"/>
    </source>
</evidence>
<evidence type="ECO:0000259" key="6">
    <source>
        <dbReference type="PROSITE" id="PS51379"/>
    </source>
</evidence>
<dbReference type="PROSITE" id="PS00198">
    <property type="entry name" value="4FE4S_FER_1"/>
    <property type="match status" value="3"/>
</dbReference>
<dbReference type="SUPFAM" id="SSF54862">
    <property type="entry name" value="4Fe-4S ferredoxins"/>
    <property type="match status" value="2"/>
</dbReference>
<dbReference type="Pfam" id="PF00037">
    <property type="entry name" value="Fer4"/>
    <property type="match status" value="1"/>
</dbReference>
<dbReference type="InterPro" id="IPR043256">
    <property type="entry name" value="MvhB-like"/>
</dbReference>
<evidence type="ECO:0000313" key="7">
    <source>
        <dbReference type="EMBL" id="AXG98138.1"/>
    </source>
</evidence>
<dbReference type="PIRSF" id="PIRSF005658">
    <property type="entry name" value="FwdF"/>
    <property type="match status" value="1"/>
</dbReference>
<feature type="domain" description="4Fe-4S ferredoxin-type" evidence="6">
    <location>
        <begin position="22"/>
        <end position="51"/>
    </location>
</feature>
<dbReference type="STRING" id="1288484.GCA_000348665_00685"/>
<evidence type="ECO:0000256" key="1">
    <source>
        <dbReference type="ARBA" id="ARBA00022485"/>
    </source>
</evidence>
<keyword evidence="5" id="KW-0411">Iron-sulfur</keyword>
<evidence type="ECO:0000313" key="8">
    <source>
        <dbReference type="Proteomes" id="UP000253744"/>
    </source>
</evidence>
<sequence length="334" mass="35652">MLRGVLDQLGEMGNLVPRYTQPRCLLDRHAVGGCAVCVEACPHEAVTVNAGGYAVEIDPERCTGCGLCVQSCPTGALEYDLLAPLESVQGQRGGAASEATLTCSQSGAGGPQLPCLGRVTPALLTAAGGWGIPLTLIHGECGSCSVGRPDVPQRLLNALHETQTLRRATGRPAEVTLRPAVPEDGERAQNLTRRGAFGALFRSGSQQLAQRLPERPLPFVDWSEPAERTPAEWQWRKKALGTPLPQDVGIDWPAPVVDETCIDCPVCANVCPTQAITRDLQPEGGVRLLLDLSACTGCMACLRSCPPQAIHEQRQWLAPAFELPILLRESDSVM</sequence>
<feature type="domain" description="4Fe-4S ferredoxin-type" evidence="6">
    <location>
        <begin position="286"/>
        <end position="315"/>
    </location>
</feature>
<protein>
    <submittedName>
        <fullName evidence="7">4Fe-4S dicluster domain-containing protein</fullName>
    </submittedName>
</protein>
<dbReference type="InterPro" id="IPR017900">
    <property type="entry name" value="4Fe4S_Fe_S_CS"/>
</dbReference>
<dbReference type="RefSeq" id="WP_114671205.1">
    <property type="nucleotide sequence ID" value="NZ_CP031158.1"/>
</dbReference>
<dbReference type="GO" id="GO:0051539">
    <property type="term" value="F:4 iron, 4 sulfur cluster binding"/>
    <property type="evidence" value="ECO:0007669"/>
    <property type="project" value="UniProtKB-KW"/>
</dbReference>
<keyword evidence="2" id="KW-0479">Metal-binding</keyword>
<keyword evidence="1" id="KW-0004">4Fe-4S</keyword>
<dbReference type="KEGG" id="dwu:DVJ83_02035"/>
<organism evidence="7 8">
    <name type="scientific">Deinococcus wulumuqiensis</name>
    <dbReference type="NCBI Taxonomy" id="980427"/>
    <lineage>
        <taxon>Bacteria</taxon>
        <taxon>Thermotogati</taxon>
        <taxon>Deinococcota</taxon>
        <taxon>Deinococci</taxon>
        <taxon>Deinococcales</taxon>
        <taxon>Deinococcaceae</taxon>
        <taxon>Deinococcus</taxon>
    </lineage>
</organism>
<dbReference type="EMBL" id="CP031158">
    <property type="protein sequence ID" value="AXG98138.1"/>
    <property type="molecule type" value="Genomic_DNA"/>
</dbReference>
<dbReference type="GO" id="GO:0046872">
    <property type="term" value="F:metal ion binding"/>
    <property type="evidence" value="ECO:0007669"/>
    <property type="project" value="UniProtKB-KW"/>
</dbReference>
<gene>
    <name evidence="7" type="ORF">DVJ83_02035</name>
</gene>
<dbReference type="PROSITE" id="PS51379">
    <property type="entry name" value="4FE4S_FER_2"/>
    <property type="match status" value="4"/>
</dbReference>
<proteinExistence type="predicted"/>
<name>A0A345IEL6_9DEIO</name>
<keyword evidence="4" id="KW-0408">Iron</keyword>
<dbReference type="InterPro" id="IPR017896">
    <property type="entry name" value="4Fe4S_Fe-S-bd"/>
</dbReference>
<keyword evidence="3" id="KW-0677">Repeat</keyword>
<evidence type="ECO:0000256" key="2">
    <source>
        <dbReference type="ARBA" id="ARBA00022723"/>
    </source>
</evidence>
<dbReference type="PANTHER" id="PTHR43724:SF1">
    <property type="entry name" value="PYRUVATE SYNTHASE SUBUNIT PORD"/>
    <property type="match status" value="1"/>
</dbReference>